<organism evidence="2 3">
    <name type="scientific">Streptomyces yaizuensis</name>
    <dbReference type="NCBI Taxonomy" id="2989713"/>
    <lineage>
        <taxon>Bacteria</taxon>
        <taxon>Bacillati</taxon>
        <taxon>Actinomycetota</taxon>
        <taxon>Actinomycetes</taxon>
        <taxon>Kitasatosporales</taxon>
        <taxon>Streptomycetaceae</taxon>
        <taxon>Streptomyces</taxon>
    </lineage>
</organism>
<reference evidence="2 3" key="1">
    <citation type="submission" date="2022-10" db="EMBL/GenBank/DDBJ databases">
        <title>Draft genome sequence of Streptomyces sp. YSPA8.</title>
        <authorList>
            <person name="Moriuchi R."/>
            <person name="Dohra H."/>
            <person name="Yamamura H."/>
            <person name="Kodani S."/>
        </authorList>
    </citation>
    <scope>NUCLEOTIDE SEQUENCE [LARGE SCALE GENOMIC DNA]</scope>
    <source>
        <strain evidence="2 3">YSPA8</strain>
    </source>
</reference>
<proteinExistence type="predicted"/>
<evidence type="ECO:0000256" key="1">
    <source>
        <dbReference type="SAM" id="SignalP"/>
    </source>
</evidence>
<keyword evidence="1" id="KW-0732">Signal</keyword>
<gene>
    <name evidence="2" type="ORF">SYYSPA8_12155</name>
</gene>
<keyword evidence="3" id="KW-1185">Reference proteome</keyword>
<feature type="signal peptide" evidence="1">
    <location>
        <begin position="1"/>
        <end position="31"/>
    </location>
</feature>
<evidence type="ECO:0000313" key="2">
    <source>
        <dbReference type="EMBL" id="GLF95050.1"/>
    </source>
</evidence>
<feature type="chain" id="PRO_5046338911" evidence="1">
    <location>
        <begin position="32"/>
        <end position="258"/>
    </location>
</feature>
<evidence type="ECO:0000313" key="3">
    <source>
        <dbReference type="Proteomes" id="UP001291653"/>
    </source>
</evidence>
<dbReference type="Proteomes" id="UP001291653">
    <property type="component" value="Unassembled WGS sequence"/>
</dbReference>
<dbReference type="SUPFAM" id="SSF69349">
    <property type="entry name" value="Phage fibre proteins"/>
    <property type="match status" value="1"/>
</dbReference>
<accession>A0ABQ5NXF3</accession>
<comment type="caution">
    <text evidence="2">The sequence shown here is derived from an EMBL/GenBank/DDBJ whole genome shotgun (WGS) entry which is preliminary data.</text>
</comment>
<name>A0ABQ5NXF3_9ACTN</name>
<dbReference type="InterPro" id="IPR009860">
    <property type="entry name" value="Hyaluronidase_bac"/>
</dbReference>
<dbReference type="InterPro" id="IPR006311">
    <property type="entry name" value="TAT_signal"/>
</dbReference>
<dbReference type="RefSeq" id="WP_323447126.1">
    <property type="nucleotide sequence ID" value="NZ_BSBI01000004.1"/>
</dbReference>
<dbReference type="Pfam" id="PF07212">
    <property type="entry name" value="Hyaluronidase_1"/>
    <property type="match status" value="1"/>
</dbReference>
<sequence length="258" mass="25658">MAVDRRLFLGGFTVGAVTVAASGAAAAPAAAAPGPGDFDTLVTAPGFRADSTVTAASFRTTSTTDNAVTVIQGATSGGGVALNIVSHNPEDSAVYLTGRERKHGTLKISHIGDKDGNDAGAAAISIELHTPGTAAQGIFVTGKKGVPGTTPDTHTTGNLICLRNNGRDEFVVKGSGRVGIGMGVGSNPWAQLHVVQQQGVNSAVMVEGSVRVVDAATVPTAVDQRGGGVLYAEDGALKWLGSGGKVTVIAASSASSPA</sequence>
<dbReference type="EMBL" id="BSBI01000004">
    <property type="protein sequence ID" value="GLF95050.1"/>
    <property type="molecule type" value="Genomic_DNA"/>
</dbReference>
<protein>
    <submittedName>
        <fullName evidence="2">Hyaluronoglucosaminidase</fullName>
    </submittedName>
</protein>
<dbReference type="PROSITE" id="PS51318">
    <property type="entry name" value="TAT"/>
    <property type="match status" value="1"/>
</dbReference>